<dbReference type="EMBL" id="DWWB01000089">
    <property type="protein sequence ID" value="HJC68035.1"/>
    <property type="molecule type" value="Genomic_DNA"/>
</dbReference>
<dbReference type="GO" id="GO:0008893">
    <property type="term" value="F:guanosine-3',5'-bis(diphosphate) 3'-diphosphatase activity"/>
    <property type="evidence" value="ECO:0007669"/>
    <property type="project" value="TreeGrafter"/>
</dbReference>
<feature type="domain" description="HD/PDEase" evidence="1">
    <location>
        <begin position="21"/>
        <end position="127"/>
    </location>
</feature>
<evidence type="ECO:0000313" key="2">
    <source>
        <dbReference type="EMBL" id="HJC68035.1"/>
    </source>
</evidence>
<protein>
    <submittedName>
        <fullName evidence="2">HD domain-containing protein</fullName>
    </submittedName>
</protein>
<dbReference type="SMART" id="SM00471">
    <property type="entry name" value="HDc"/>
    <property type="match status" value="1"/>
</dbReference>
<gene>
    <name evidence="2" type="ORF">H9931_15215</name>
</gene>
<evidence type="ECO:0000313" key="3">
    <source>
        <dbReference type="Proteomes" id="UP000823863"/>
    </source>
</evidence>
<evidence type="ECO:0000259" key="1">
    <source>
        <dbReference type="SMART" id="SM00471"/>
    </source>
</evidence>
<comment type="caution">
    <text evidence="2">The sequence shown here is derived from an EMBL/GenBank/DDBJ whole genome shotgun (WGS) entry which is preliminary data.</text>
</comment>
<reference evidence="2" key="1">
    <citation type="journal article" date="2021" name="PeerJ">
        <title>Extensive microbial diversity within the chicken gut microbiome revealed by metagenomics and culture.</title>
        <authorList>
            <person name="Gilroy R."/>
            <person name="Ravi A."/>
            <person name="Getino M."/>
            <person name="Pursley I."/>
            <person name="Horton D.L."/>
            <person name="Alikhan N.F."/>
            <person name="Baker D."/>
            <person name="Gharbi K."/>
            <person name="Hall N."/>
            <person name="Watson M."/>
            <person name="Adriaenssens E.M."/>
            <person name="Foster-Nyarko E."/>
            <person name="Jarju S."/>
            <person name="Secka A."/>
            <person name="Antonio M."/>
            <person name="Oren A."/>
            <person name="Chaudhuri R.R."/>
            <person name="La Ragione R."/>
            <person name="Hildebrand F."/>
            <person name="Pallen M.J."/>
        </authorList>
    </citation>
    <scope>NUCLEOTIDE SEQUENCE</scope>
    <source>
        <strain evidence="2">CHK198-12963</strain>
    </source>
</reference>
<organism evidence="2 3">
    <name type="scientific">Candidatus Enterocloster excrementigallinarum</name>
    <dbReference type="NCBI Taxonomy" id="2838558"/>
    <lineage>
        <taxon>Bacteria</taxon>
        <taxon>Bacillati</taxon>
        <taxon>Bacillota</taxon>
        <taxon>Clostridia</taxon>
        <taxon>Lachnospirales</taxon>
        <taxon>Lachnospiraceae</taxon>
        <taxon>Enterocloster</taxon>
    </lineage>
</organism>
<reference evidence="2" key="2">
    <citation type="submission" date="2021-04" db="EMBL/GenBank/DDBJ databases">
        <authorList>
            <person name="Gilroy R."/>
        </authorList>
    </citation>
    <scope>NUCLEOTIDE SEQUENCE</scope>
    <source>
        <strain evidence="2">CHK198-12963</strain>
    </source>
</reference>
<name>A0A9D2TF27_9FIRM</name>
<dbReference type="Pfam" id="PF13328">
    <property type="entry name" value="HD_4"/>
    <property type="match status" value="1"/>
</dbReference>
<dbReference type="SUPFAM" id="SSF109604">
    <property type="entry name" value="HD-domain/PDEase-like"/>
    <property type="match status" value="1"/>
</dbReference>
<dbReference type="AlphaFoldDB" id="A0A9D2TF27"/>
<accession>A0A9D2TF27</accession>
<dbReference type="Proteomes" id="UP000823863">
    <property type="component" value="Unassembled WGS sequence"/>
</dbReference>
<sequence length="179" mass="20447">MIEEAAEFAREAHRGMFRKGTEIPYIVHPIETAVIVASFTDDEEVIAAALLHDVVEDTDVTGEELEHRFGPRVAGLVMAESEDKSRSWQERKAATLRHLESACRDVKILALGDKLSNIRSTASDYLVHGDRVFLRFNEKKKEKHAWYYWGIAKALEELKDSTYYAEYIQLCGQVFGRQV</sequence>
<dbReference type="InterPro" id="IPR052194">
    <property type="entry name" value="MESH1"/>
</dbReference>
<proteinExistence type="predicted"/>
<dbReference type="PANTHER" id="PTHR46246:SF1">
    <property type="entry name" value="GUANOSINE-3',5'-BIS(DIPHOSPHATE) 3'-PYROPHOSPHOHYDROLASE MESH1"/>
    <property type="match status" value="1"/>
</dbReference>
<dbReference type="InterPro" id="IPR003607">
    <property type="entry name" value="HD/PDEase_dom"/>
</dbReference>
<dbReference type="PANTHER" id="PTHR46246">
    <property type="entry name" value="GUANOSINE-3',5'-BIS(DIPHOSPHATE) 3'-PYROPHOSPHOHYDROLASE MESH1"/>
    <property type="match status" value="1"/>
</dbReference>
<dbReference type="Gene3D" id="1.10.3210.10">
    <property type="entry name" value="Hypothetical protein af1432"/>
    <property type="match status" value="1"/>
</dbReference>